<keyword evidence="4 9" id="KW-0732">Signal</keyword>
<accession>A0A1S8CK44</accession>
<dbReference type="InterPro" id="IPR008962">
    <property type="entry name" value="PapD-like_sf"/>
</dbReference>
<dbReference type="Gene3D" id="2.60.40.10">
    <property type="entry name" value="Immunoglobulins"/>
    <property type="match status" value="2"/>
</dbReference>
<dbReference type="InterPro" id="IPR013783">
    <property type="entry name" value="Ig-like_fold"/>
</dbReference>
<evidence type="ECO:0000256" key="2">
    <source>
        <dbReference type="ARBA" id="ARBA00007399"/>
    </source>
</evidence>
<evidence type="ECO:0008006" key="14">
    <source>
        <dbReference type="Google" id="ProtNLM"/>
    </source>
</evidence>
<dbReference type="OrthoDB" id="9131059at2"/>
<evidence type="ECO:0000256" key="4">
    <source>
        <dbReference type="ARBA" id="ARBA00022729"/>
    </source>
</evidence>
<protein>
    <recommendedName>
        <fullName evidence="14">Pilus assembly protein PapD</fullName>
    </recommendedName>
</protein>
<proteinExistence type="inferred from homology"/>
<evidence type="ECO:0000259" key="10">
    <source>
        <dbReference type="Pfam" id="PF00345"/>
    </source>
</evidence>
<dbReference type="SUPFAM" id="SSF49354">
    <property type="entry name" value="PapD-like"/>
    <property type="match status" value="1"/>
</dbReference>
<reference evidence="12 13" key="1">
    <citation type="submission" date="2016-11" db="EMBL/GenBank/DDBJ databases">
        <title>Rahnella oryzae sp. nov., isolated from rice root.</title>
        <authorList>
            <person name="Zhang X.-X."/>
            <person name="Zhang J."/>
        </authorList>
    </citation>
    <scope>NUCLEOTIDE SEQUENCE [LARGE SCALE GENOMIC DNA]</scope>
    <source>
        <strain evidence="12 13">J11-6</strain>
    </source>
</reference>
<comment type="subcellular location">
    <subcellularLocation>
        <location evidence="1 8">Periplasm</location>
    </subcellularLocation>
</comment>
<comment type="caution">
    <text evidence="12">The sequence shown here is derived from an EMBL/GenBank/DDBJ whole genome shotgun (WGS) entry which is preliminary data.</text>
</comment>
<evidence type="ECO:0000256" key="5">
    <source>
        <dbReference type="ARBA" id="ARBA00022764"/>
    </source>
</evidence>
<keyword evidence="7" id="KW-0393">Immunoglobulin domain</keyword>
<evidence type="ECO:0000259" key="11">
    <source>
        <dbReference type="Pfam" id="PF02753"/>
    </source>
</evidence>
<dbReference type="InterPro" id="IPR016148">
    <property type="entry name" value="Pili_assmbl_chaperone_C"/>
</dbReference>
<organism evidence="12 13">
    <name type="scientific">Serratia oryzae</name>
    <dbReference type="NCBI Taxonomy" id="2034155"/>
    <lineage>
        <taxon>Bacteria</taxon>
        <taxon>Pseudomonadati</taxon>
        <taxon>Pseudomonadota</taxon>
        <taxon>Gammaproteobacteria</taxon>
        <taxon>Enterobacterales</taxon>
        <taxon>Yersiniaceae</taxon>
        <taxon>Serratia</taxon>
    </lineage>
</organism>
<dbReference type="STRING" id="2034155.BMI79_09260"/>
<feature type="chain" id="PRO_5011983724" description="Pilus assembly protein PapD" evidence="9">
    <location>
        <begin position="22"/>
        <end position="240"/>
    </location>
</feature>
<dbReference type="PANTHER" id="PTHR30251:SF2">
    <property type="entry name" value="FIMBRIAL CHAPERONE YADV-RELATED"/>
    <property type="match status" value="1"/>
</dbReference>
<comment type="similarity">
    <text evidence="2 8">Belongs to the periplasmic pilus chaperone family.</text>
</comment>
<dbReference type="PANTHER" id="PTHR30251">
    <property type="entry name" value="PILUS ASSEMBLY CHAPERONE"/>
    <property type="match status" value="1"/>
</dbReference>
<dbReference type="Proteomes" id="UP000216021">
    <property type="component" value="Unassembled WGS sequence"/>
</dbReference>
<evidence type="ECO:0000256" key="7">
    <source>
        <dbReference type="ARBA" id="ARBA00023319"/>
    </source>
</evidence>
<evidence type="ECO:0000313" key="13">
    <source>
        <dbReference type="Proteomes" id="UP000216021"/>
    </source>
</evidence>
<feature type="domain" description="Pili assembly chaperone N-terminal" evidence="10">
    <location>
        <begin position="27"/>
        <end position="145"/>
    </location>
</feature>
<dbReference type="GO" id="GO:0030288">
    <property type="term" value="C:outer membrane-bounded periplasmic space"/>
    <property type="evidence" value="ECO:0007669"/>
    <property type="project" value="InterPro"/>
</dbReference>
<evidence type="ECO:0000256" key="1">
    <source>
        <dbReference type="ARBA" id="ARBA00004418"/>
    </source>
</evidence>
<dbReference type="PRINTS" id="PR00969">
    <property type="entry name" value="CHAPERONPILI"/>
</dbReference>
<keyword evidence="5" id="KW-0574">Periplasm</keyword>
<name>A0A1S8CK44_9GAMM</name>
<keyword evidence="6 8" id="KW-0143">Chaperone</keyword>
<evidence type="ECO:0000313" key="12">
    <source>
        <dbReference type="EMBL" id="OMQ23690.1"/>
    </source>
</evidence>
<gene>
    <name evidence="12" type="ORF">BMI79_09260</name>
</gene>
<dbReference type="AlphaFoldDB" id="A0A1S8CK44"/>
<dbReference type="RefSeq" id="WP_076941895.1">
    <property type="nucleotide sequence ID" value="NZ_MOXD01000004.1"/>
</dbReference>
<keyword evidence="13" id="KW-1185">Reference proteome</keyword>
<dbReference type="InterPro" id="IPR036316">
    <property type="entry name" value="Pili_assmbl_chap_C_dom_sf"/>
</dbReference>
<keyword evidence="3" id="KW-1029">Fimbrium biogenesis</keyword>
<dbReference type="Pfam" id="PF00345">
    <property type="entry name" value="PapD_N"/>
    <property type="match status" value="1"/>
</dbReference>
<evidence type="ECO:0000256" key="9">
    <source>
        <dbReference type="SAM" id="SignalP"/>
    </source>
</evidence>
<evidence type="ECO:0000256" key="3">
    <source>
        <dbReference type="ARBA" id="ARBA00022558"/>
    </source>
</evidence>
<evidence type="ECO:0000256" key="8">
    <source>
        <dbReference type="RuleBase" id="RU003918"/>
    </source>
</evidence>
<dbReference type="InterPro" id="IPR050643">
    <property type="entry name" value="Periplasmic_pilus_chap"/>
</dbReference>
<dbReference type="Pfam" id="PF02753">
    <property type="entry name" value="PapD_C"/>
    <property type="match status" value="1"/>
</dbReference>
<dbReference type="GO" id="GO:0071555">
    <property type="term" value="P:cell wall organization"/>
    <property type="evidence" value="ECO:0007669"/>
    <property type="project" value="InterPro"/>
</dbReference>
<dbReference type="InterPro" id="IPR016147">
    <property type="entry name" value="Pili_assmbl_chaperone_N"/>
</dbReference>
<dbReference type="InterPro" id="IPR001829">
    <property type="entry name" value="Pili_assmbl_chaperone_bac"/>
</dbReference>
<feature type="signal peptide" evidence="9">
    <location>
        <begin position="1"/>
        <end position="21"/>
    </location>
</feature>
<dbReference type="InterPro" id="IPR018046">
    <property type="entry name" value="Pili_assmbl_chaperone_CS"/>
</dbReference>
<dbReference type="EMBL" id="MOXD01000004">
    <property type="protein sequence ID" value="OMQ23690.1"/>
    <property type="molecule type" value="Genomic_DNA"/>
</dbReference>
<feature type="domain" description="Pili assembly chaperone C-terminal" evidence="11">
    <location>
        <begin position="167"/>
        <end position="223"/>
    </location>
</feature>
<sequence>MTQSSVVLICGLLTVSSVALAQNNGGGVSLEQTRVIFSAGDKGQTVAAKNTDSRSYLLQAQVQNSLEDITPAPFIVTPPLSLLKGNSRQLLRILPPDAKLPNDRESLFYLSVAVVPSQSEPMVGSDRLSVGVRFLVKLFYRPEGLSPSADSVPCQLIFNRVAQGVRVSNPTPYFQTLGELTFNGRNAVLEPTQSMVAPQDSHIITVKGLGDQLSWKTITDYGVLSQSCQQTLSVPQETTR</sequence>
<evidence type="ECO:0000256" key="6">
    <source>
        <dbReference type="ARBA" id="ARBA00023186"/>
    </source>
</evidence>
<dbReference type="SUPFAM" id="SSF49584">
    <property type="entry name" value="Periplasmic chaperone C-domain"/>
    <property type="match status" value="1"/>
</dbReference>
<dbReference type="PROSITE" id="PS00635">
    <property type="entry name" value="PILI_CHAPERONE"/>
    <property type="match status" value="1"/>
</dbReference>